<keyword evidence="1" id="KW-1133">Transmembrane helix</keyword>
<accession>A0A395XHC7</accession>
<dbReference type="Pfam" id="PF01757">
    <property type="entry name" value="Acyl_transf_3"/>
    <property type="match status" value="1"/>
</dbReference>
<feature type="transmembrane region" description="Helical" evidence="1">
    <location>
        <begin position="331"/>
        <end position="352"/>
    </location>
</feature>
<dbReference type="Proteomes" id="UP000265970">
    <property type="component" value="Unassembled WGS sequence"/>
</dbReference>
<feature type="transmembrane region" description="Helical" evidence="1">
    <location>
        <begin position="223"/>
        <end position="250"/>
    </location>
</feature>
<reference evidence="3 4" key="1">
    <citation type="submission" date="2018-08" db="EMBL/GenBank/DDBJ databases">
        <title>A genome reference for cultivated species of the human gut microbiota.</title>
        <authorList>
            <person name="Zou Y."/>
            <person name="Xue W."/>
            <person name="Luo G."/>
        </authorList>
    </citation>
    <scope>NUCLEOTIDE SEQUENCE [LARGE SCALE GENOMIC DNA]</scope>
    <source>
        <strain evidence="3 4">AF13-3LB</strain>
    </source>
</reference>
<keyword evidence="1" id="KW-0472">Membrane</keyword>
<feature type="transmembrane region" description="Helical" evidence="1">
    <location>
        <begin position="139"/>
        <end position="160"/>
    </location>
</feature>
<feature type="transmembrane region" description="Helical" evidence="1">
    <location>
        <begin position="167"/>
        <end position="185"/>
    </location>
</feature>
<evidence type="ECO:0000256" key="1">
    <source>
        <dbReference type="SAM" id="Phobius"/>
    </source>
</evidence>
<dbReference type="EMBL" id="QRZV01000003">
    <property type="protein sequence ID" value="RGW09339.1"/>
    <property type="molecule type" value="Genomic_DNA"/>
</dbReference>
<dbReference type="AlphaFoldDB" id="A0A395XHC7"/>
<dbReference type="InterPro" id="IPR002656">
    <property type="entry name" value="Acyl_transf_3_dom"/>
</dbReference>
<proteinExistence type="predicted"/>
<feature type="transmembrane region" description="Helical" evidence="1">
    <location>
        <begin position="191"/>
        <end position="211"/>
    </location>
</feature>
<keyword evidence="3" id="KW-0808">Transferase</keyword>
<keyword evidence="3" id="KW-0012">Acyltransferase</keyword>
<feature type="transmembrane region" description="Helical" evidence="1">
    <location>
        <begin position="262"/>
        <end position="282"/>
    </location>
</feature>
<organism evidence="3 4">
    <name type="scientific">Bifidobacterium pseudolongum</name>
    <dbReference type="NCBI Taxonomy" id="1694"/>
    <lineage>
        <taxon>Bacteria</taxon>
        <taxon>Bacillati</taxon>
        <taxon>Actinomycetota</taxon>
        <taxon>Actinomycetes</taxon>
        <taxon>Bifidobacteriales</taxon>
        <taxon>Bifidobacteriaceae</taxon>
        <taxon>Bifidobacterium</taxon>
    </lineage>
</organism>
<feature type="domain" description="Acyltransferase 3" evidence="2">
    <location>
        <begin position="22"/>
        <end position="348"/>
    </location>
</feature>
<feature type="transmembrane region" description="Helical" evidence="1">
    <location>
        <begin position="62"/>
        <end position="84"/>
    </location>
</feature>
<dbReference type="RefSeq" id="WP_118239401.1">
    <property type="nucleotide sequence ID" value="NZ_QRZV01000003.1"/>
</dbReference>
<name>A0A395XHC7_9BIFI</name>
<protein>
    <submittedName>
        <fullName evidence="3">Acyltransferase</fullName>
    </submittedName>
</protein>
<evidence type="ECO:0000259" key="2">
    <source>
        <dbReference type="Pfam" id="PF01757"/>
    </source>
</evidence>
<gene>
    <name evidence="3" type="ORF">DWV92_06770</name>
</gene>
<dbReference type="GO" id="GO:0016747">
    <property type="term" value="F:acyltransferase activity, transferring groups other than amino-acyl groups"/>
    <property type="evidence" value="ECO:0007669"/>
    <property type="project" value="InterPro"/>
</dbReference>
<evidence type="ECO:0000313" key="3">
    <source>
        <dbReference type="EMBL" id="RGW09339.1"/>
    </source>
</evidence>
<sequence>MTAHSVATTQARHKPVRRQRNSSIELLRIIAMLMILSHHFVLHNGTSLADLPMTPAREILSFFFLGAGKIGVAIFFSISTWFLISSEQSIKHNFKRIWLMERELLFWSLALLVAFAIAKKSLLSPTRILNSVFPIITNLWWYASAYALFLIILPFLQYALLAMGPKLHAKLALILLLVFGPLSLVPYPTIFSIYLTNVAGFIYLFILLSCYKLYLKQCNVKQLWMLIAGGLLIGALITALKDAAIALMFADNTPAKLVTYTPFRDFSALPSLMVGIPIFLLFDRLHFYNKYINFIAKSAFAVYLISEYSPMRNLLWITLFNLKDIYGKPFALLRIVVTLLGIYVACTLCDFIRRGLFALTVDRHPGRWFEALWNTVARWPWVQSLPKLMADFSTSKATNHTDLE</sequence>
<comment type="caution">
    <text evidence="3">The sequence shown here is derived from an EMBL/GenBank/DDBJ whole genome shotgun (WGS) entry which is preliminary data.</text>
</comment>
<feature type="transmembrane region" description="Helical" evidence="1">
    <location>
        <begin position="26"/>
        <end position="42"/>
    </location>
</feature>
<feature type="transmembrane region" description="Helical" evidence="1">
    <location>
        <begin position="104"/>
        <end position="119"/>
    </location>
</feature>
<keyword evidence="1" id="KW-0812">Transmembrane</keyword>
<evidence type="ECO:0000313" key="4">
    <source>
        <dbReference type="Proteomes" id="UP000265970"/>
    </source>
</evidence>